<dbReference type="Gene3D" id="3.40.50.2300">
    <property type="match status" value="1"/>
</dbReference>
<comment type="caution">
    <text evidence="6">The sequence shown here is derived from an EMBL/GenBank/DDBJ whole genome shotgun (WGS) entry which is preliminary data.</text>
</comment>
<evidence type="ECO:0000256" key="3">
    <source>
        <dbReference type="ARBA" id="ARBA00022912"/>
    </source>
</evidence>
<proteinExistence type="inferred from homology"/>
<evidence type="ECO:0000313" key="6">
    <source>
        <dbReference type="EMBL" id="GGB83716.1"/>
    </source>
</evidence>
<dbReference type="PANTHER" id="PTHR11717:SF31">
    <property type="entry name" value="LOW MOLECULAR WEIGHT PROTEIN-TYROSINE-PHOSPHATASE ETP-RELATED"/>
    <property type="match status" value="1"/>
</dbReference>
<evidence type="ECO:0000256" key="1">
    <source>
        <dbReference type="ARBA" id="ARBA00011063"/>
    </source>
</evidence>
<evidence type="ECO:0000256" key="4">
    <source>
        <dbReference type="PIRSR" id="PIRSR617867-1"/>
    </source>
</evidence>
<evidence type="ECO:0000259" key="5">
    <source>
        <dbReference type="SMART" id="SM00226"/>
    </source>
</evidence>
<dbReference type="EMBL" id="BMEA01000002">
    <property type="protein sequence ID" value="GGB83716.1"/>
    <property type="molecule type" value="Genomic_DNA"/>
</dbReference>
<dbReference type="SMART" id="SM00226">
    <property type="entry name" value="LMWPc"/>
    <property type="match status" value="1"/>
</dbReference>
<evidence type="ECO:0000256" key="2">
    <source>
        <dbReference type="ARBA" id="ARBA00022801"/>
    </source>
</evidence>
<dbReference type="AlphaFoldDB" id="A0A8H9KR45"/>
<feature type="active site" evidence="4">
    <location>
        <position position="24"/>
    </location>
</feature>
<keyword evidence="2" id="KW-0378">Hydrolase</keyword>
<name>A0A8H9KR45_9MICO</name>
<reference evidence="6" key="1">
    <citation type="journal article" date="2014" name="Int. J. Syst. Evol. Microbiol.">
        <title>Complete genome sequence of Corynebacterium casei LMG S-19264T (=DSM 44701T), isolated from a smear-ripened cheese.</title>
        <authorList>
            <consortium name="US DOE Joint Genome Institute (JGI-PGF)"/>
            <person name="Walter F."/>
            <person name="Albersmeier A."/>
            <person name="Kalinowski J."/>
            <person name="Ruckert C."/>
        </authorList>
    </citation>
    <scope>NUCLEOTIDE SEQUENCE</scope>
    <source>
        <strain evidence="6">CGMCC 1.10749</strain>
    </source>
</reference>
<organism evidence="6 7">
    <name type="scientific">Knoellia flava</name>
    <dbReference type="NCBI Taxonomy" id="913969"/>
    <lineage>
        <taxon>Bacteria</taxon>
        <taxon>Bacillati</taxon>
        <taxon>Actinomycetota</taxon>
        <taxon>Actinomycetes</taxon>
        <taxon>Micrococcales</taxon>
        <taxon>Intrasporangiaceae</taxon>
        <taxon>Knoellia</taxon>
    </lineage>
</organism>
<dbReference type="InterPro" id="IPR023485">
    <property type="entry name" value="Ptyr_pPase"/>
</dbReference>
<sequence>MPPDSDLESPNGRILVVCTGNICRSPYIERLLAHELAGTGITVESAGTGALVDAPIDPESVSRLRAAGADADGFAARQVTPEIVARADLVIGATREHLSAVVPLHPRALRYAFALHDLGDLLSVVTESDIFAAPGDNRVAKVAAAAITKRGIVNPRLPEESGIVDPFRRDPRVFDQMVQEIAASLPVVVTALRG</sequence>
<evidence type="ECO:0000313" key="7">
    <source>
        <dbReference type="Proteomes" id="UP000628079"/>
    </source>
</evidence>
<dbReference type="PANTHER" id="PTHR11717">
    <property type="entry name" value="LOW MOLECULAR WEIGHT PROTEIN TYROSINE PHOSPHATASE"/>
    <property type="match status" value="1"/>
</dbReference>
<dbReference type="InterPro" id="IPR017867">
    <property type="entry name" value="Tyr_phospatase_low_mol_wt"/>
</dbReference>
<dbReference type="Pfam" id="PF01451">
    <property type="entry name" value="LMWPc"/>
    <property type="match status" value="1"/>
</dbReference>
<accession>A0A8H9KR45</accession>
<feature type="active site" description="Nucleophile" evidence="4">
    <location>
        <position position="18"/>
    </location>
</feature>
<dbReference type="InterPro" id="IPR036196">
    <property type="entry name" value="Ptyr_pPase_sf"/>
</dbReference>
<dbReference type="SUPFAM" id="SSF52788">
    <property type="entry name" value="Phosphotyrosine protein phosphatases I"/>
    <property type="match status" value="1"/>
</dbReference>
<dbReference type="InterPro" id="IPR050438">
    <property type="entry name" value="LMW_PTPase"/>
</dbReference>
<reference evidence="6" key="2">
    <citation type="submission" date="2020-09" db="EMBL/GenBank/DDBJ databases">
        <authorList>
            <person name="Sun Q."/>
            <person name="Zhou Y."/>
        </authorList>
    </citation>
    <scope>NUCLEOTIDE SEQUENCE</scope>
    <source>
        <strain evidence="6">CGMCC 1.10749</strain>
    </source>
</reference>
<keyword evidence="3" id="KW-0904">Protein phosphatase</keyword>
<dbReference type="RefSeq" id="WP_084100130.1">
    <property type="nucleotide sequence ID" value="NZ_BMEA01000002.1"/>
</dbReference>
<protein>
    <submittedName>
        <fullName evidence="6">Low molecular weight phosphatase family protein</fullName>
    </submittedName>
</protein>
<feature type="domain" description="Phosphotyrosine protein phosphatase I" evidence="5">
    <location>
        <begin position="12"/>
        <end position="191"/>
    </location>
</feature>
<gene>
    <name evidence="6" type="ORF">GCM10011314_24190</name>
</gene>
<comment type="similarity">
    <text evidence="1">Belongs to the low molecular weight phosphotyrosine protein phosphatase family.</text>
</comment>
<dbReference type="GO" id="GO:0004725">
    <property type="term" value="F:protein tyrosine phosphatase activity"/>
    <property type="evidence" value="ECO:0007669"/>
    <property type="project" value="InterPro"/>
</dbReference>
<dbReference type="Proteomes" id="UP000628079">
    <property type="component" value="Unassembled WGS sequence"/>
</dbReference>
<dbReference type="PRINTS" id="PR00719">
    <property type="entry name" value="LMWPTPASE"/>
</dbReference>